<dbReference type="InterPro" id="IPR001387">
    <property type="entry name" value="Cro/C1-type_HTH"/>
</dbReference>
<accession>A0A1I6XW02</accession>
<dbReference type="Pfam" id="PF01381">
    <property type="entry name" value="HTH_3"/>
    <property type="match status" value="1"/>
</dbReference>
<evidence type="ECO:0000313" key="3">
    <source>
        <dbReference type="Proteomes" id="UP000199673"/>
    </source>
</evidence>
<dbReference type="EMBL" id="FPBF01000001">
    <property type="protein sequence ID" value="SFT42152.1"/>
    <property type="molecule type" value="Genomic_DNA"/>
</dbReference>
<dbReference type="CDD" id="cd00093">
    <property type="entry name" value="HTH_XRE"/>
    <property type="match status" value="1"/>
</dbReference>
<dbReference type="PROSITE" id="PS50943">
    <property type="entry name" value="HTH_CROC1"/>
    <property type="match status" value="1"/>
</dbReference>
<dbReference type="AlphaFoldDB" id="A0A1I6XW02"/>
<feature type="domain" description="HTH cro/C1-type" evidence="1">
    <location>
        <begin position="18"/>
        <end position="74"/>
    </location>
</feature>
<dbReference type="SUPFAM" id="SSF47413">
    <property type="entry name" value="lambda repressor-like DNA-binding domains"/>
    <property type="match status" value="1"/>
</dbReference>
<dbReference type="Proteomes" id="UP000199673">
    <property type="component" value="Unassembled WGS sequence"/>
</dbReference>
<sequence>MAAKEKLKADLKVLSENLKSLRKQALIKIKGIEGYLGVDGGHYRKYEYSDNEITPNVNTLSRLSKFYGVTLDDLIKKRNLALGSDLTDLESFKKKYSAFPEYFMDSLSVPDFIRLKVFPLSEMESGLKVSEIIDLFPDEAINSKSLSRELSRMVNKGKLGRKDSSGKGSVYIYNLKESVDR</sequence>
<gene>
    <name evidence="2" type="ORF">SAMN04489724_0682</name>
</gene>
<evidence type="ECO:0000313" key="2">
    <source>
        <dbReference type="EMBL" id="SFT42152.1"/>
    </source>
</evidence>
<dbReference type="SMART" id="SM00530">
    <property type="entry name" value="HTH_XRE"/>
    <property type="match status" value="1"/>
</dbReference>
<dbReference type="RefSeq" id="WP_091691288.1">
    <property type="nucleotide sequence ID" value="NZ_FPBF01000001.1"/>
</dbReference>
<name>A0A1I6XW02_9BACT</name>
<dbReference type="InterPro" id="IPR010982">
    <property type="entry name" value="Lambda_DNA-bd_dom_sf"/>
</dbReference>
<organism evidence="2 3">
    <name type="scientific">Algoriphagus locisalis</name>
    <dbReference type="NCBI Taxonomy" id="305507"/>
    <lineage>
        <taxon>Bacteria</taxon>
        <taxon>Pseudomonadati</taxon>
        <taxon>Bacteroidota</taxon>
        <taxon>Cytophagia</taxon>
        <taxon>Cytophagales</taxon>
        <taxon>Cyclobacteriaceae</taxon>
        <taxon>Algoriphagus</taxon>
    </lineage>
</organism>
<dbReference type="OrthoDB" id="838965at2"/>
<dbReference type="GO" id="GO:0003677">
    <property type="term" value="F:DNA binding"/>
    <property type="evidence" value="ECO:0007669"/>
    <property type="project" value="InterPro"/>
</dbReference>
<dbReference type="Gene3D" id="1.10.260.40">
    <property type="entry name" value="lambda repressor-like DNA-binding domains"/>
    <property type="match status" value="1"/>
</dbReference>
<reference evidence="3" key="1">
    <citation type="submission" date="2016-10" db="EMBL/GenBank/DDBJ databases">
        <authorList>
            <person name="Varghese N."/>
            <person name="Submissions S."/>
        </authorList>
    </citation>
    <scope>NUCLEOTIDE SEQUENCE [LARGE SCALE GENOMIC DNA]</scope>
    <source>
        <strain evidence="3">DSM 23445</strain>
    </source>
</reference>
<keyword evidence="3" id="KW-1185">Reference proteome</keyword>
<evidence type="ECO:0000259" key="1">
    <source>
        <dbReference type="PROSITE" id="PS50943"/>
    </source>
</evidence>
<proteinExistence type="predicted"/>
<protein>
    <submittedName>
        <fullName evidence="2">Helix-turn-helix</fullName>
    </submittedName>
</protein>